<dbReference type="RefSeq" id="WP_089334264.1">
    <property type="nucleotide sequence ID" value="NZ_FZNS01000016.1"/>
</dbReference>
<evidence type="ECO:0000313" key="2">
    <source>
        <dbReference type="Proteomes" id="UP000198310"/>
    </source>
</evidence>
<name>A0A239AZZ7_9BACT</name>
<keyword evidence="2" id="KW-1185">Reference proteome</keyword>
<proteinExistence type="predicted"/>
<dbReference type="EMBL" id="FZNS01000016">
    <property type="protein sequence ID" value="SNS00533.1"/>
    <property type="molecule type" value="Genomic_DNA"/>
</dbReference>
<organism evidence="1 2">
    <name type="scientific">Hymenobacter mucosus</name>
    <dbReference type="NCBI Taxonomy" id="1411120"/>
    <lineage>
        <taxon>Bacteria</taxon>
        <taxon>Pseudomonadati</taxon>
        <taxon>Bacteroidota</taxon>
        <taxon>Cytophagia</taxon>
        <taxon>Cytophagales</taxon>
        <taxon>Hymenobacteraceae</taxon>
        <taxon>Hymenobacter</taxon>
    </lineage>
</organism>
<evidence type="ECO:0000313" key="1">
    <source>
        <dbReference type="EMBL" id="SNS00533.1"/>
    </source>
</evidence>
<accession>A0A239AZZ7</accession>
<dbReference type="AlphaFoldDB" id="A0A239AZZ7"/>
<sequence>MATSTRFLRLGLLLVLLGSCGLSLFLAWGPLQQRRENARLKAELLHQQKRARVLRGLVDTLQHPSRRAAPAQPQTLSI</sequence>
<reference evidence="2" key="1">
    <citation type="submission" date="2017-06" db="EMBL/GenBank/DDBJ databases">
        <authorList>
            <person name="Varghese N."/>
            <person name="Submissions S."/>
        </authorList>
    </citation>
    <scope>NUCLEOTIDE SEQUENCE [LARGE SCALE GENOMIC DNA]</scope>
    <source>
        <strain evidence="2">DSM 28041</strain>
    </source>
</reference>
<dbReference type="Proteomes" id="UP000198310">
    <property type="component" value="Unassembled WGS sequence"/>
</dbReference>
<protein>
    <submittedName>
        <fullName evidence="1">Uncharacterized protein</fullName>
    </submittedName>
</protein>
<gene>
    <name evidence="1" type="ORF">SAMN06269173_11637</name>
</gene>
<dbReference type="PROSITE" id="PS51257">
    <property type="entry name" value="PROKAR_LIPOPROTEIN"/>
    <property type="match status" value="1"/>
</dbReference>